<organism evidence="3 4">
    <name type="scientific">Marinilabilia rubra</name>
    <dbReference type="NCBI Taxonomy" id="2162893"/>
    <lineage>
        <taxon>Bacteria</taxon>
        <taxon>Pseudomonadati</taxon>
        <taxon>Bacteroidota</taxon>
        <taxon>Bacteroidia</taxon>
        <taxon>Marinilabiliales</taxon>
        <taxon>Marinilabiliaceae</taxon>
        <taxon>Marinilabilia</taxon>
    </lineage>
</organism>
<reference evidence="3 4" key="1">
    <citation type="submission" date="2018-05" db="EMBL/GenBank/DDBJ databases">
        <title>Marinilabilia rubrum sp. nov., isolated from saltern sediment.</title>
        <authorList>
            <person name="Zhang R."/>
        </authorList>
    </citation>
    <scope>NUCLEOTIDE SEQUENCE [LARGE SCALE GENOMIC DNA]</scope>
    <source>
        <strain evidence="3 4">WTE16</strain>
    </source>
</reference>
<name>A0A2U2B4K7_9BACT</name>
<accession>A0A2U2B4K7</accession>
<dbReference type="Gene3D" id="3.40.50.2000">
    <property type="entry name" value="Glycogen Phosphorylase B"/>
    <property type="match status" value="2"/>
</dbReference>
<dbReference type="GO" id="GO:0016757">
    <property type="term" value="F:glycosyltransferase activity"/>
    <property type="evidence" value="ECO:0007669"/>
    <property type="project" value="InterPro"/>
</dbReference>
<dbReference type="RefSeq" id="WP_109265793.1">
    <property type="nucleotide sequence ID" value="NZ_QEWP01000020.1"/>
</dbReference>
<proteinExistence type="predicted"/>
<dbReference type="OrthoDB" id="9768685at2"/>
<evidence type="ECO:0000259" key="1">
    <source>
        <dbReference type="Pfam" id="PF00534"/>
    </source>
</evidence>
<protein>
    <recommendedName>
        <fullName evidence="5">Glycosyltransferase family 1 protein</fullName>
    </recommendedName>
</protein>
<dbReference type="EMBL" id="QEWP01000020">
    <property type="protein sequence ID" value="PWD98011.1"/>
    <property type="molecule type" value="Genomic_DNA"/>
</dbReference>
<sequence>MHICYYIHNYPLWKSGGVGTFVRTIGKKMTEYGIEVSVIVADGASNDSKIIDNGVEVYRLKESKWITGKFIPNSICLHRKIKEINEKRPIDILETTEDGLAFFSGKTNYMKVIRMHGGHHYLSILFGKKVSKWKAFKEMMSLKKADYLCAVSYTVAQYTKEYVNLKRPVEVLYNPVDTMAFKREGALASRTSNSKLVFIGSIYDKKGIVELILAMHRVIEEVPEARLFIYGRDIAMRRNSLTYMQFLKGLMDDSLKTKIFFMGEIPHSEIPKVLSKGQICVLPSKIEALPIAWLEAMAVGVPLIGGDIPSGREIIESGRNGILADPNDPDDLAGKIIFLLKNPDEGAKLASQALKDIQEKFALEKIVNDNIGFYAGILNRKMVKDPNIVGAGTLTFKSIIF</sequence>
<dbReference type="InterPro" id="IPR050194">
    <property type="entry name" value="Glycosyltransferase_grp1"/>
</dbReference>
<dbReference type="InterPro" id="IPR001296">
    <property type="entry name" value="Glyco_trans_1"/>
</dbReference>
<dbReference type="PANTHER" id="PTHR45947:SF3">
    <property type="entry name" value="SULFOQUINOVOSYL TRANSFERASE SQD2"/>
    <property type="match status" value="1"/>
</dbReference>
<feature type="domain" description="Glycosyl transferase family 1" evidence="1">
    <location>
        <begin position="189"/>
        <end position="354"/>
    </location>
</feature>
<dbReference type="AlphaFoldDB" id="A0A2U2B4K7"/>
<evidence type="ECO:0000313" key="4">
    <source>
        <dbReference type="Proteomes" id="UP000244956"/>
    </source>
</evidence>
<keyword evidence="4" id="KW-1185">Reference proteome</keyword>
<dbReference type="InterPro" id="IPR028098">
    <property type="entry name" value="Glyco_trans_4-like_N"/>
</dbReference>
<evidence type="ECO:0000259" key="2">
    <source>
        <dbReference type="Pfam" id="PF13439"/>
    </source>
</evidence>
<dbReference type="CDD" id="cd03801">
    <property type="entry name" value="GT4_PimA-like"/>
    <property type="match status" value="1"/>
</dbReference>
<dbReference type="PANTHER" id="PTHR45947">
    <property type="entry name" value="SULFOQUINOVOSYL TRANSFERASE SQD2"/>
    <property type="match status" value="1"/>
</dbReference>
<dbReference type="Pfam" id="PF13439">
    <property type="entry name" value="Glyco_transf_4"/>
    <property type="match status" value="1"/>
</dbReference>
<dbReference type="Proteomes" id="UP000244956">
    <property type="component" value="Unassembled WGS sequence"/>
</dbReference>
<comment type="caution">
    <text evidence="3">The sequence shown here is derived from an EMBL/GenBank/DDBJ whole genome shotgun (WGS) entry which is preliminary data.</text>
</comment>
<dbReference type="SUPFAM" id="SSF53756">
    <property type="entry name" value="UDP-Glycosyltransferase/glycogen phosphorylase"/>
    <property type="match status" value="1"/>
</dbReference>
<gene>
    <name evidence="3" type="ORF">DDZ16_17565</name>
</gene>
<dbReference type="Pfam" id="PF00534">
    <property type="entry name" value="Glycos_transf_1"/>
    <property type="match status" value="1"/>
</dbReference>
<evidence type="ECO:0008006" key="5">
    <source>
        <dbReference type="Google" id="ProtNLM"/>
    </source>
</evidence>
<evidence type="ECO:0000313" key="3">
    <source>
        <dbReference type="EMBL" id="PWD98011.1"/>
    </source>
</evidence>
<feature type="domain" description="Glycosyltransferase subfamily 4-like N-terminal" evidence="2">
    <location>
        <begin position="16"/>
        <end position="178"/>
    </location>
</feature>